<dbReference type="OrthoDB" id="9803205at2"/>
<dbReference type="Gene3D" id="3.30.1370.10">
    <property type="entry name" value="K Homology domain, type 1"/>
    <property type="match status" value="1"/>
</dbReference>
<organism evidence="9 10">
    <name type="scientific">Gemmata obscuriglobus</name>
    <dbReference type="NCBI Taxonomy" id="114"/>
    <lineage>
        <taxon>Bacteria</taxon>
        <taxon>Pseudomonadati</taxon>
        <taxon>Planctomycetota</taxon>
        <taxon>Planctomycetia</taxon>
        <taxon>Gemmatales</taxon>
        <taxon>Gemmataceae</taxon>
        <taxon>Gemmata</taxon>
    </lineage>
</organism>
<dbReference type="AlphaFoldDB" id="A0A2Z3GVY1"/>
<keyword evidence="1 5" id="KW-0540">Nuclease</keyword>
<evidence type="ECO:0000259" key="8">
    <source>
        <dbReference type="PROSITE" id="PS51831"/>
    </source>
</evidence>
<dbReference type="GO" id="GO:0006402">
    <property type="term" value="P:mRNA catabolic process"/>
    <property type="evidence" value="ECO:0007669"/>
    <property type="project" value="UniProtKB-UniRule"/>
</dbReference>
<evidence type="ECO:0000313" key="9">
    <source>
        <dbReference type="EMBL" id="AWM37478.1"/>
    </source>
</evidence>
<dbReference type="PANTHER" id="PTHR12826:SF15">
    <property type="entry name" value="RIBONUCLEASE Y"/>
    <property type="match status" value="1"/>
</dbReference>
<dbReference type="SMART" id="SM00471">
    <property type="entry name" value="HDc"/>
    <property type="match status" value="1"/>
</dbReference>
<dbReference type="InterPro" id="IPR006674">
    <property type="entry name" value="HD_domain"/>
</dbReference>
<dbReference type="GO" id="GO:0003723">
    <property type="term" value="F:RNA binding"/>
    <property type="evidence" value="ECO:0007669"/>
    <property type="project" value="UniProtKB-UniRule"/>
</dbReference>
<dbReference type="RefSeq" id="WP_010048280.1">
    <property type="nucleotide sequence ID" value="NZ_CP025958.1"/>
</dbReference>
<evidence type="ECO:0000256" key="2">
    <source>
        <dbReference type="ARBA" id="ARBA00022759"/>
    </source>
</evidence>
<evidence type="ECO:0000256" key="4">
    <source>
        <dbReference type="ARBA" id="ARBA00022884"/>
    </source>
</evidence>
<dbReference type="InterPro" id="IPR004088">
    <property type="entry name" value="KH_dom_type_1"/>
</dbReference>
<dbReference type="GO" id="GO:0005886">
    <property type="term" value="C:plasma membrane"/>
    <property type="evidence" value="ECO:0007669"/>
    <property type="project" value="UniProtKB-UniRule"/>
</dbReference>
<dbReference type="InterPro" id="IPR006675">
    <property type="entry name" value="HDIG_dom"/>
</dbReference>
<dbReference type="GO" id="GO:0016787">
    <property type="term" value="F:hydrolase activity"/>
    <property type="evidence" value="ECO:0007669"/>
    <property type="project" value="UniProtKB-KW"/>
</dbReference>
<evidence type="ECO:0000256" key="1">
    <source>
        <dbReference type="ARBA" id="ARBA00022722"/>
    </source>
</evidence>
<proteinExistence type="inferred from homology"/>
<dbReference type="KEGG" id="gog:C1280_10925"/>
<gene>
    <name evidence="5 9" type="primary">rny</name>
    <name evidence="9" type="ORF">C1280_10925</name>
</gene>
<evidence type="ECO:0000256" key="7">
    <source>
        <dbReference type="SAM" id="Coils"/>
    </source>
</evidence>
<dbReference type="Pfam" id="PF12072">
    <property type="entry name" value="RNase_Y_N"/>
    <property type="match status" value="1"/>
</dbReference>
<dbReference type="EC" id="3.1.-.-" evidence="5 6"/>
<protein>
    <recommendedName>
        <fullName evidence="5 6">Ribonuclease Y</fullName>
        <shortName evidence="5">RNase Y</shortName>
        <ecNumber evidence="5 6">3.1.-.-</ecNumber>
    </recommendedName>
</protein>
<sequence>MDPLLIGGLVVAAVLVSIGGTYLVVRRSSPLAAPVPHVTVPDPEALRLAAAKGEELIEESRRDADRIVRDAELKARDEAVRRREELSRELETARAEVREFERRVEKREDALEQQHRELARKDKQLDAAREKLAERESALDHKARHLDELVEAETKRLHEISGLSRDEAQKLLLERLERELAEEVAKKIRQHEERVKQQAEATAREIVTIAIQRYAAHQTAGATVSTVDIPSDDMKGRIIGREGRNIRTFEKLTGVDVIVDDTPGVVIVSAFDNVRREIARLALTKLIQDGRIHPTRIEEVVAETQAEMEKHIQELGTKAVLDADVPMPHEKLVYLLGRLRFRTSYSQNVLAHSVEVAHLCGIMASELGLNAQLARRCGLLHDVGKAADHEMEGGHPKVGAELAKRYGESSKEVLHAIAGHHDDITIDNIYTVLVASADAISASRPGARRETLEKYVKRLADLEAVACGFPEVDHAFAIQAGRELRVLANAHRTTDADAVRICRDIARAIEQQLDYPGEIKVTVIRESRATDVAK</sequence>
<evidence type="ECO:0000256" key="6">
    <source>
        <dbReference type="NCBIfam" id="TIGR03319"/>
    </source>
</evidence>
<dbReference type="PROSITE" id="PS50084">
    <property type="entry name" value="KH_TYPE_1"/>
    <property type="match status" value="1"/>
</dbReference>
<dbReference type="InterPro" id="IPR003607">
    <property type="entry name" value="HD/PDEase_dom"/>
</dbReference>
<dbReference type="InterPro" id="IPR017705">
    <property type="entry name" value="Ribonuclease_Y"/>
</dbReference>
<dbReference type="InterPro" id="IPR022711">
    <property type="entry name" value="RNase_Y_N"/>
</dbReference>
<dbReference type="EMBL" id="CP025958">
    <property type="protein sequence ID" value="AWM37478.1"/>
    <property type="molecule type" value="Genomic_DNA"/>
</dbReference>
<dbReference type="Pfam" id="PF01966">
    <property type="entry name" value="HD"/>
    <property type="match status" value="1"/>
</dbReference>
<keyword evidence="10" id="KW-1185">Reference proteome</keyword>
<dbReference type="Pfam" id="PF00013">
    <property type="entry name" value="KH_1"/>
    <property type="match status" value="1"/>
</dbReference>
<comment type="similarity">
    <text evidence="5">Belongs to the RNase Y family.</text>
</comment>
<dbReference type="PROSITE" id="PS51831">
    <property type="entry name" value="HD"/>
    <property type="match status" value="1"/>
</dbReference>
<evidence type="ECO:0000256" key="5">
    <source>
        <dbReference type="HAMAP-Rule" id="MF_00335"/>
    </source>
</evidence>
<comment type="function">
    <text evidence="5">Endoribonuclease that initiates mRNA decay.</text>
</comment>
<name>A0A2Z3GVY1_9BACT</name>
<feature type="coiled-coil region" evidence="7">
    <location>
        <begin position="69"/>
        <end position="138"/>
    </location>
</feature>
<feature type="domain" description="HD" evidence="8">
    <location>
        <begin position="349"/>
        <end position="443"/>
    </location>
</feature>
<dbReference type="HAMAP" id="MF_00335">
    <property type="entry name" value="RNase_Y"/>
    <property type="match status" value="1"/>
</dbReference>
<keyword evidence="3 5" id="KW-0378">Hydrolase</keyword>
<reference evidence="9 10" key="1">
    <citation type="submission" date="2018-01" db="EMBL/GenBank/DDBJ databases">
        <title>G. obscuriglobus.</title>
        <authorList>
            <person name="Franke J."/>
            <person name="Blomberg W."/>
            <person name="Selmecki A."/>
        </authorList>
    </citation>
    <scope>NUCLEOTIDE SEQUENCE [LARGE SCALE GENOMIC DNA]</scope>
    <source>
        <strain evidence="9 10">DSM 5831</strain>
    </source>
</reference>
<dbReference type="Gene3D" id="1.10.3210.10">
    <property type="entry name" value="Hypothetical protein af1432"/>
    <property type="match status" value="1"/>
</dbReference>
<dbReference type="InterPro" id="IPR004087">
    <property type="entry name" value="KH_dom"/>
</dbReference>
<keyword evidence="4 5" id="KW-0694">RNA-binding</keyword>
<dbReference type="PANTHER" id="PTHR12826">
    <property type="entry name" value="RIBONUCLEASE Y"/>
    <property type="match status" value="1"/>
</dbReference>
<dbReference type="CDD" id="cd22431">
    <property type="entry name" value="KH-I_RNaseY"/>
    <property type="match status" value="1"/>
</dbReference>
<dbReference type="SMART" id="SM00322">
    <property type="entry name" value="KH"/>
    <property type="match status" value="1"/>
</dbReference>
<feature type="coiled-coil region" evidence="7">
    <location>
        <begin position="173"/>
        <end position="201"/>
    </location>
</feature>
<keyword evidence="7" id="KW-0175">Coiled coil</keyword>
<keyword evidence="2 5" id="KW-0255">Endonuclease</keyword>
<dbReference type="NCBIfam" id="TIGR03319">
    <property type="entry name" value="RNase_Y"/>
    <property type="match status" value="1"/>
</dbReference>
<evidence type="ECO:0000313" key="10">
    <source>
        <dbReference type="Proteomes" id="UP000245802"/>
    </source>
</evidence>
<accession>A0A2Z3GVY1</accession>
<dbReference type="SUPFAM" id="SSF109604">
    <property type="entry name" value="HD-domain/PDEase-like"/>
    <property type="match status" value="1"/>
</dbReference>
<dbReference type="SUPFAM" id="SSF54791">
    <property type="entry name" value="Eukaryotic type KH-domain (KH-domain type I)"/>
    <property type="match status" value="1"/>
</dbReference>
<dbReference type="Proteomes" id="UP000245802">
    <property type="component" value="Chromosome"/>
</dbReference>
<dbReference type="InterPro" id="IPR036612">
    <property type="entry name" value="KH_dom_type_1_sf"/>
</dbReference>
<evidence type="ECO:0000256" key="3">
    <source>
        <dbReference type="ARBA" id="ARBA00022801"/>
    </source>
</evidence>
<dbReference type="NCBIfam" id="TIGR00277">
    <property type="entry name" value="HDIG"/>
    <property type="match status" value="1"/>
</dbReference>
<dbReference type="GO" id="GO:0004521">
    <property type="term" value="F:RNA endonuclease activity"/>
    <property type="evidence" value="ECO:0007669"/>
    <property type="project" value="UniProtKB-UniRule"/>
</dbReference>